<feature type="domain" description="DUF4283" evidence="1">
    <location>
        <begin position="35"/>
        <end position="97"/>
    </location>
</feature>
<sequence>MATMNDIDMQLAELDIDNEENEELVIEEGIEENVNRFELCLVGRFLTEKNINVRVMKSKLADIWRPTMGINIKDLKPGLFLFQFYHKEDMQWVVKGGGRGRLMGRYS</sequence>
<keyword evidence="3" id="KW-1185">Reference proteome</keyword>
<dbReference type="InterPro" id="IPR025558">
    <property type="entry name" value="DUF4283"/>
</dbReference>
<protein>
    <recommendedName>
        <fullName evidence="1">DUF4283 domain-containing protein</fullName>
    </recommendedName>
</protein>
<dbReference type="Pfam" id="PF14111">
    <property type="entry name" value="DUF4283"/>
    <property type="match status" value="1"/>
</dbReference>
<dbReference type="EMBL" id="CP093343">
    <property type="protein sequence ID" value="WOG83583.1"/>
    <property type="molecule type" value="Genomic_DNA"/>
</dbReference>
<name>A0AAF0W8F4_DAUCS</name>
<evidence type="ECO:0000313" key="2">
    <source>
        <dbReference type="EMBL" id="WOG83583.1"/>
    </source>
</evidence>
<proteinExistence type="predicted"/>
<evidence type="ECO:0000313" key="3">
    <source>
        <dbReference type="Proteomes" id="UP000077755"/>
    </source>
</evidence>
<evidence type="ECO:0000259" key="1">
    <source>
        <dbReference type="Pfam" id="PF14111"/>
    </source>
</evidence>
<organism evidence="2 3">
    <name type="scientific">Daucus carota subsp. sativus</name>
    <name type="common">Carrot</name>
    <dbReference type="NCBI Taxonomy" id="79200"/>
    <lineage>
        <taxon>Eukaryota</taxon>
        <taxon>Viridiplantae</taxon>
        <taxon>Streptophyta</taxon>
        <taxon>Embryophyta</taxon>
        <taxon>Tracheophyta</taxon>
        <taxon>Spermatophyta</taxon>
        <taxon>Magnoliopsida</taxon>
        <taxon>eudicotyledons</taxon>
        <taxon>Gunneridae</taxon>
        <taxon>Pentapetalae</taxon>
        <taxon>asterids</taxon>
        <taxon>campanulids</taxon>
        <taxon>Apiales</taxon>
        <taxon>Apiaceae</taxon>
        <taxon>Apioideae</taxon>
        <taxon>Scandiceae</taxon>
        <taxon>Daucinae</taxon>
        <taxon>Daucus</taxon>
        <taxon>Daucus sect. Daucus</taxon>
    </lineage>
</organism>
<reference evidence="2" key="2">
    <citation type="submission" date="2022-03" db="EMBL/GenBank/DDBJ databases">
        <title>Draft title - Genomic analysis of global carrot germplasm unveils the trajectory of domestication and the origin of high carotenoid orange carrot.</title>
        <authorList>
            <person name="Iorizzo M."/>
            <person name="Ellison S."/>
            <person name="Senalik D."/>
            <person name="Macko-Podgorni A."/>
            <person name="Grzebelus D."/>
            <person name="Bostan H."/>
            <person name="Rolling W."/>
            <person name="Curaba J."/>
            <person name="Simon P."/>
        </authorList>
    </citation>
    <scope>NUCLEOTIDE SEQUENCE</scope>
    <source>
        <tissue evidence="2">Leaf</tissue>
    </source>
</reference>
<dbReference type="Proteomes" id="UP000077755">
    <property type="component" value="Chromosome 1"/>
</dbReference>
<gene>
    <name evidence="2" type="ORF">DCAR_0102760</name>
</gene>
<accession>A0AAF0W8F4</accession>
<reference evidence="2" key="1">
    <citation type="journal article" date="2016" name="Nat. Genet.">
        <title>A high-quality carrot genome assembly provides new insights into carotenoid accumulation and asterid genome evolution.</title>
        <authorList>
            <person name="Iorizzo M."/>
            <person name="Ellison S."/>
            <person name="Senalik D."/>
            <person name="Zeng P."/>
            <person name="Satapoomin P."/>
            <person name="Huang J."/>
            <person name="Bowman M."/>
            <person name="Iovene M."/>
            <person name="Sanseverino W."/>
            <person name="Cavagnaro P."/>
            <person name="Yildiz M."/>
            <person name="Macko-Podgorni A."/>
            <person name="Moranska E."/>
            <person name="Grzebelus E."/>
            <person name="Grzebelus D."/>
            <person name="Ashrafi H."/>
            <person name="Zheng Z."/>
            <person name="Cheng S."/>
            <person name="Spooner D."/>
            <person name="Van Deynze A."/>
            <person name="Simon P."/>
        </authorList>
    </citation>
    <scope>NUCLEOTIDE SEQUENCE</scope>
    <source>
        <tissue evidence="2">Leaf</tissue>
    </source>
</reference>
<dbReference type="AlphaFoldDB" id="A0AAF0W8F4"/>